<evidence type="ECO:0000313" key="3">
    <source>
        <dbReference type="Proteomes" id="UP000743370"/>
    </source>
</evidence>
<sequence length="143" mass="16656">MKELEDLGCTILNQVDPKTMAQHDILQHRRFNRIIYNFPHANFYRPESEGSQIQLHKNVVRGFLQNAKLMLQSNGEIHINHKKKHPYSLWDIEFLASCEHLKLVGEVKFDQALYPGYKINRESGSSCDQSSVIEESSTFKFSF</sequence>
<dbReference type="AlphaFoldDB" id="A0A8T0JX23"/>
<dbReference type="InterPro" id="IPR019446">
    <property type="entry name" value="BMT5-like"/>
</dbReference>
<dbReference type="GO" id="GO:0005737">
    <property type="term" value="C:cytoplasm"/>
    <property type="evidence" value="ECO:0007669"/>
    <property type="project" value="TreeGrafter"/>
</dbReference>
<dbReference type="Pfam" id="PF10354">
    <property type="entry name" value="BMT5-like"/>
    <property type="match status" value="1"/>
</dbReference>
<name>A0A8T0JX23_PHAAN</name>
<dbReference type="PANTHER" id="PTHR11538">
    <property type="entry name" value="PHENYLALANYL-TRNA SYNTHETASE"/>
    <property type="match status" value="1"/>
</dbReference>
<dbReference type="EMBL" id="JABFOF010000008">
    <property type="protein sequence ID" value="KAG2384161.1"/>
    <property type="molecule type" value="Genomic_DNA"/>
</dbReference>
<evidence type="ECO:0000259" key="1">
    <source>
        <dbReference type="Pfam" id="PF10354"/>
    </source>
</evidence>
<comment type="caution">
    <text evidence="2">The sequence shown here is derived from an EMBL/GenBank/DDBJ whole genome shotgun (WGS) entry which is preliminary data.</text>
</comment>
<dbReference type="PANTHER" id="PTHR11538:SF89">
    <property type="entry name" value="PROTEIN, PUTATIVE (DUF2431)-RELATED"/>
    <property type="match status" value="1"/>
</dbReference>
<protein>
    <submittedName>
        <fullName evidence="2">Heavy metal-associated isoprenylated plant protein</fullName>
    </submittedName>
</protein>
<accession>A0A8T0JX23</accession>
<dbReference type="GO" id="GO:0070042">
    <property type="term" value="F:rRNA (uridine-N3-)-methyltransferase activity"/>
    <property type="evidence" value="ECO:0007669"/>
    <property type="project" value="InterPro"/>
</dbReference>
<feature type="domain" description="25S rRNA (uridine-N(3))-methyltransferase BMT5-like" evidence="1">
    <location>
        <begin position="1"/>
        <end position="121"/>
    </location>
</feature>
<evidence type="ECO:0000313" key="2">
    <source>
        <dbReference type="EMBL" id="KAG2384161.1"/>
    </source>
</evidence>
<gene>
    <name evidence="2" type="ORF">HKW66_Vig0150760</name>
</gene>
<dbReference type="GO" id="GO:0070475">
    <property type="term" value="P:rRNA base methylation"/>
    <property type="evidence" value="ECO:0007669"/>
    <property type="project" value="InterPro"/>
</dbReference>
<reference evidence="2 3" key="1">
    <citation type="submission" date="2020-05" db="EMBL/GenBank/DDBJ databases">
        <title>Vigna angularis (adzuki bean) Var. LongXiaoDou No. 4 denovo assembly.</title>
        <authorList>
            <person name="Xiang H."/>
        </authorList>
    </citation>
    <scope>NUCLEOTIDE SEQUENCE [LARGE SCALE GENOMIC DNA]</scope>
    <source>
        <tissue evidence="2">Leaf</tissue>
    </source>
</reference>
<dbReference type="Proteomes" id="UP000743370">
    <property type="component" value="Unassembled WGS sequence"/>
</dbReference>
<proteinExistence type="predicted"/>
<organism evidence="2 3">
    <name type="scientific">Phaseolus angularis</name>
    <name type="common">Azuki bean</name>
    <name type="synonym">Vigna angularis</name>
    <dbReference type="NCBI Taxonomy" id="3914"/>
    <lineage>
        <taxon>Eukaryota</taxon>
        <taxon>Viridiplantae</taxon>
        <taxon>Streptophyta</taxon>
        <taxon>Embryophyta</taxon>
        <taxon>Tracheophyta</taxon>
        <taxon>Spermatophyta</taxon>
        <taxon>Magnoliopsida</taxon>
        <taxon>eudicotyledons</taxon>
        <taxon>Gunneridae</taxon>
        <taxon>Pentapetalae</taxon>
        <taxon>rosids</taxon>
        <taxon>fabids</taxon>
        <taxon>Fabales</taxon>
        <taxon>Fabaceae</taxon>
        <taxon>Papilionoideae</taxon>
        <taxon>50 kb inversion clade</taxon>
        <taxon>NPAAA clade</taxon>
        <taxon>indigoferoid/millettioid clade</taxon>
        <taxon>Phaseoleae</taxon>
        <taxon>Vigna</taxon>
    </lineage>
</organism>